<evidence type="ECO:0000313" key="3">
    <source>
        <dbReference type="Proteomes" id="UP000326831"/>
    </source>
</evidence>
<dbReference type="Proteomes" id="UP000326831">
    <property type="component" value="Chromosome"/>
</dbReference>
<gene>
    <name evidence="2" type="ORF">CP968_00080</name>
</gene>
<dbReference type="CDD" id="cd05403">
    <property type="entry name" value="NT_KNTase_like"/>
    <property type="match status" value="1"/>
</dbReference>
<dbReference type="GO" id="GO:0016779">
    <property type="term" value="F:nucleotidyltransferase activity"/>
    <property type="evidence" value="ECO:0007669"/>
    <property type="project" value="InterPro"/>
</dbReference>
<keyword evidence="3" id="KW-1185">Reference proteome</keyword>
<reference evidence="2 3" key="1">
    <citation type="submission" date="2017-09" db="EMBL/GenBank/DDBJ databases">
        <authorList>
            <person name="Lee N."/>
            <person name="Cho B.-K."/>
        </authorList>
    </citation>
    <scope>NUCLEOTIDE SEQUENCE [LARGE SCALE GENOMIC DNA]</scope>
    <source>
        <strain evidence="2 3">ATCC 27467</strain>
    </source>
</reference>
<dbReference type="EMBL" id="CP023701">
    <property type="protein sequence ID" value="QEU82595.1"/>
    <property type="molecule type" value="Genomic_DNA"/>
</dbReference>
<name>A0A5P2UWI6_9ACTN</name>
<dbReference type="OrthoDB" id="5176171at2"/>
<dbReference type="InterPro" id="IPR043519">
    <property type="entry name" value="NT_sf"/>
</dbReference>
<proteinExistence type="predicted"/>
<dbReference type="RefSeq" id="WP_150516033.1">
    <property type="nucleotide sequence ID" value="NZ_BMVX01000044.1"/>
</dbReference>
<dbReference type="KEGG" id="ssub:CP968_00080"/>
<protein>
    <submittedName>
        <fullName evidence="2">DNA polymerase subunit beta</fullName>
    </submittedName>
</protein>
<dbReference type="AlphaFoldDB" id="A0A5P2UWI6"/>
<feature type="domain" description="Polymerase nucleotidyl transferase" evidence="1">
    <location>
        <begin position="7"/>
        <end position="48"/>
    </location>
</feature>
<organism evidence="2 3">
    <name type="scientific">Streptomyces subrutilus</name>
    <dbReference type="NCBI Taxonomy" id="36818"/>
    <lineage>
        <taxon>Bacteria</taxon>
        <taxon>Bacillati</taxon>
        <taxon>Actinomycetota</taxon>
        <taxon>Actinomycetes</taxon>
        <taxon>Kitasatosporales</taxon>
        <taxon>Streptomycetaceae</taxon>
        <taxon>Streptomyces</taxon>
    </lineage>
</organism>
<dbReference type="InterPro" id="IPR002934">
    <property type="entry name" value="Polymerase_NTP_transf_dom"/>
</dbReference>
<evidence type="ECO:0000313" key="2">
    <source>
        <dbReference type="EMBL" id="QEU82595.1"/>
    </source>
</evidence>
<evidence type="ECO:0000259" key="1">
    <source>
        <dbReference type="Pfam" id="PF01909"/>
    </source>
</evidence>
<dbReference type="Gene3D" id="3.30.460.10">
    <property type="entry name" value="Beta Polymerase, domain 2"/>
    <property type="match status" value="1"/>
</dbReference>
<dbReference type="Pfam" id="PF01909">
    <property type="entry name" value="NTP_transf_2"/>
    <property type="match status" value="1"/>
</dbReference>
<dbReference type="SUPFAM" id="SSF81301">
    <property type="entry name" value="Nucleotidyltransferase"/>
    <property type="match status" value="1"/>
</dbReference>
<accession>A0A5P2UWI6</accession>
<sequence>MDRLVEIADRLAAVSGVVGVCLGGSRARGMHHPDSDYDLGLYYRPPLDTAALRLLAAELTGGPVEVTEPGGWGPWVDGGGWLSIDGHRVDWIYRDMDRVHRVWRQCQAGQFEVGAQPGHPLGVYSHAYAGEVAVGRVLADLGGELQALQEQTRLYPEPLREALVGNAQWEAPFILAGARKGAARGDAFYVGGCLFRAVGLLVHALHAHARCWVLNEKGAVQAAGELPAAPADFVGRAHGVFSALGTTPETLAAALDDADRLVAEVCRFTGDQHLGAGNAR</sequence>